<comment type="caution">
    <text evidence="4">The sequence shown here is derived from an EMBL/GenBank/DDBJ whole genome shotgun (WGS) entry which is preliminary data.</text>
</comment>
<evidence type="ECO:0000313" key="5">
    <source>
        <dbReference type="Proteomes" id="UP001160148"/>
    </source>
</evidence>
<dbReference type="PANTHER" id="PTHR46609:SF8">
    <property type="entry name" value="YQAJ VIRAL RECOMBINASE DOMAIN-CONTAINING PROTEIN"/>
    <property type="match status" value="1"/>
</dbReference>
<feature type="domain" description="YqaJ viral recombinase" evidence="2">
    <location>
        <begin position="656"/>
        <end position="803"/>
    </location>
</feature>
<dbReference type="Pfam" id="PF20700">
    <property type="entry name" value="Mutator"/>
    <property type="match status" value="1"/>
</dbReference>
<sequence length="885" mass="100985">MDIEQTEETVESQCNNNSITVTDDSNDKLVDSFSGSNVTMPEITIPDMGTSAFFPVSNSTPVSTNTDKQMHFEISEPCSDDFIDHNLLVESTNDEESVVLERLEGRRIVDINHLFEQIKKIRHEPFNCSFVDMVFISETRKGYMSVFTFKCKMCNIISKITSEMLNNTAPYLPINKAIVNGSLAIGIGQTQLAELSASIELPFISSTSYISHLSTVSSSVQDTAIDEITKAGKEEREIAIKNGNVDENGIPMCTVIADGQWSKRSYKTKYNSFSGAATIIGFNTKKVLFVGVRNSYCSVCQRATNRKTEPPVHVCFLNWKKPSTAMEADSILEGFSNSLNMHGLKYNKLIGDGDSSVTNKLNEVMPYGPEFKIQKIECRNHLLRNYGMKMSALSKKIEYPAIIRKFITTNILRFRSDITKAIEHHLNENSPLLQKIRDLRKDITNSPYHRLGQHDNCANYFCTGPKVGERNFVPEAIETGIMAEIRKIVYRLAANTESLIENTDNNPCEQFNSLINKHIGGKRINFTQGNNYKTRVEAAVVAYNSHNYIRAVQKTIISKSPGKFGNKYSTNITRIRNNTNNRRRKLFSSGIVRTKPKYKCSAPDNNYGLAEPLDDNLSLNNEHFLEKKNLFLQKLTDVNRYEIEKVTRDQSHSEIWYKERRVRLTASKFGEICKMRDSTSCKIKVHGMLYKPSAMCKSMAYGIEIEPLARSSFEALLQVSVQLCGLFIDREYPYLAASPDGLVGEHFVLEIKCPYAAKDTISAIEAMEKKLLPYCSVKEGKIVLKKDHAYYFQVIGQLRITQRNLCYFVIYTKNWMNVEEIHFDISFWEWKMVKKLQSFYLDCLLPEIIDPLYGKRLLITDIREPLHILNAQHLQRQIKKKNVKR</sequence>
<evidence type="ECO:0000313" key="4">
    <source>
        <dbReference type="EMBL" id="CAI6376381.1"/>
    </source>
</evidence>
<dbReference type="InterPro" id="IPR011335">
    <property type="entry name" value="Restrct_endonuc-II-like"/>
</dbReference>
<dbReference type="Proteomes" id="UP001160148">
    <property type="component" value="Unassembled WGS sequence"/>
</dbReference>
<dbReference type="CDD" id="cd22343">
    <property type="entry name" value="PDDEXK_lambda_exonuclease-like"/>
    <property type="match status" value="1"/>
</dbReference>
<name>A0AAV0Y7H6_9HEMI</name>
<gene>
    <name evidence="4" type="ORF">MEUPH1_LOCUS29754</name>
</gene>
<proteinExistence type="predicted"/>
<dbReference type="SUPFAM" id="SSF52980">
    <property type="entry name" value="Restriction endonuclease-like"/>
    <property type="match status" value="1"/>
</dbReference>
<dbReference type="InterPro" id="IPR051703">
    <property type="entry name" value="NF-kappa-B_Signaling_Reg"/>
</dbReference>
<feature type="domain" description="Mutator-like transposase" evidence="3">
    <location>
        <begin position="105"/>
        <end position="462"/>
    </location>
</feature>
<feature type="compositionally biased region" description="Acidic residues" evidence="1">
    <location>
        <begin position="1"/>
        <end position="10"/>
    </location>
</feature>
<evidence type="ECO:0008006" key="6">
    <source>
        <dbReference type="Google" id="ProtNLM"/>
    </source>
</evidence>
<dbReference type="PANTHER" id="PTHR46609">
    <property type="entry name" value="EXONUCLEASE, PHAGE-TYPE/RECB, C-TERMINAL DOMAIN-CONTAINING PROTEIN"/>
    <property type="match status" value="1"/>
</dbReference>
<dbReference type="InterPro" id="IPR049012">
    <property type="entry name" value="Mutator_transp_dom"/>
</dbReference>
<keyword evidence="5" id="KW-1185">Reference proteome</keyword>
<dbReference type="InterPro" id="IPR011604">
    <property type="entry name" value="PDDEXK-like_dom_sf"/>
</dbReference>
<reference evidence="4 5" key="1">
    <citation type="submission" date="2023-01" db="EMBL/GenBank/DDBJ databases">
        <authorList>
            <person name="Whitehead M."/>
        </authorList>
    </citation>
    <scope>NUCLEOTIDE SEQUENCE [LARGE SCALE GENOMIC DNA]</scope>
</reference>
<evidence type="ECO:0000259" key="3">
    <source>
        <dbReference type="Pfam" id="PF20700"/>
    </source>
</evidence>
<feature type="region of interest" description="Disordered" evidence="1">
    <location>
        <begin position="1"/>
        <end position="21"/>
    </location>
</feature>
<dbReference type="Gene3D" id="3.90.320.10">
    <property type="match status" value="1"/>
</dbReference>
<dbReference type="GO" id="GO:0006281">
    <property type="term" value="P:DNA repair"/>
    <property type="evidence" value="ECO:0007669"/>
    <property type="project" value="UniProtKB-ARBA"/>
</dbReference>
<dbReference type="Pfam" id="PF09588">
    <property type="entry name" value="YqaJ"/>
    <property type="match status" value="1"/>
</dbReference>
<organism evidence="4 5">
    <name type="scientific">Macrosiphum euphorbiae</name>
    <name type="common">potato aphid</name>
    <dbReference type="NCBI Taxonomy" id="13131"/>
    <lineage>
        <taxon>Eukaryota</taxon>
        <taxon>Metazoa</taxon>
        <taxon>Ecdysozoa</taxon>
        <taxon>Arthropoda</taxon>
        <taxon>Hexapoda</taxon>
        <taxon>Insecta</taxon>
        <taxon>Pterygota</taxon>
        <taxon>Neoptera</taxon>
        <taxon>Paraneoptera</taxon>
        <taxon>Hemiptera</taxon>
        <taxon>Sternorrhyncha</taxon>
        <taxon>Aphidomorpha</taxon>
        <taxon>Aphidoidea</taxon>
        <taxon>Aphididae</taxon>
        <taxon>Macrosiphini</taxon>
        <taxon>Macrosiphum</taxon>
    </lineage>
</organism>
<feature type="compositionally biased region" description="Polar residues" evidence="1">
    <location>
        <begin position="11"/>
        <end position="21"/>
    </location>
</feature>
<accession>A0AAV0Y7H6</accession>
<evidence type="ECO:0000256" key="1">
    <source>
        <dbReference type="SAM" id="MobiDB-lite"/>
    </source>
</evidence>
<protein>
    <recommendedName>
        <fullName evidence="6">YqaJ viral recombinase domain-containing protein</fullName>
    </recommendedName>
</protein>
<evidence type="ECO:0000259" key="2">
    <source>
        <dbReference type="Pfam" id="PF09588"/>
    </source>
</evidence>
<dbReference type="InterPro" id="IPR019080">
    <property type="entry name" value="YqaJ_viral_recombinase"/>
</dbReference>
<dbReference type="AlphaFoldDB" id="A0AAV0Y7H6"/>
<dbReference type="EMBL" id="CARXXK010001473">
    <property type="protein sequence ID" value="CAI6376381.1"/>
    <property type="molecule type" value="Genomic_DNA"/>
</dbReference>